<dbReference type="InterPro" id="IPR036179">
    <property type="entry name" value="Ig-like_dom_sf"/>
</dbReference>
<reference evidence="7" key="2">
    <citation type="submission" date="2025-08" db="UniProtKB">
        <authorList>
            <consortium name="Ensembl"/>
        </authorList>
    </citation>
    <scope>IDENTIFICATION</scope>
</reference>
<dbReference type="InterPro" id="IPR051287">
    <property type="entry name" value="TCR_variable_region"/>
</dbReference>
<keyword evidence="2" id="KW-1064">Adaptive immunity</keyword>
<dbReference type="Pfam" id="PF07686">
    <property type="entry name" value="V-set"/>
    <property type="match status" value="1"/>
</dbReference>
<keyword evidence="4" id="KW-0393">Immunoglobulin domain</keyword>
<proteinExistence type="predicted"/>
<keyword evidence="5" id="KW-1279">T cell receptor</keyword>
<name>A0A672HFF3_SALFA</name>
<keyword evidence="3" id="KW-0675">Receptor</keyword>
<dbReference type="PROSITE" id="PS50835">
    <property type="entry name" value="IG_LIKE"/>
    <property type="match status" value="1"/>
</dbReference>
<dbReference type="Gene3D" id="2.60.40.10">
    <property type="entry name" value="Immunoglobulins"/>
    <property type="match status" value="1"/>
</dbReference>
<dbReference type="Ensembl" id="ENSSFAT00005029016.1">
    <property type="protein sequence ID" value="ENSSFAP00005027956.1"/>
    <property type="gene ID" value="ENSSFAG00005014288.1"/>
</dbReference>
<dbReference type="GO" id="GO:0042101">
    <property type="term" value="C:T cell receptor complex"/>
    <property type="evidence" value="ECO:0007669"/>
    <property type="project" value="UniProtKB-KW"/>
</dbReference>
<reference evidence="7" key="1">
    <citation type="submission" date="2019-06" db="EMBL/GenBank/DDBJ databases">
        <authorList>
            <consortium name="Wellcome Sanger Institute Data Sharing"/>
        </authorList>
    </citation>
    <scope>NUCLEOTIDE SEQUENCE [LARGE SCALE GENOMIC DNA]</scope>
</reference>
<dbReference type="InParanoid" id="A0A672HFF3"/>
<keyword evidence="1" id="KW-0732">Signal</keyword>
<keyword evidence="8" id="KW-1185">Reference proteome</keyword>
<evidence type="ECO:0000313" key="7">
    <source>
        <dbReference type="Ensembl" id="ENSSFAP00005027956.1"/>
    </source>
</evidence>
<reference evidence="7" key="3">
    <citation type="submission" date="2025-09" db="UniProtKB">
        <authorList>
            <consortium name="Ensembl"/>
        </authorList>
    </citation>
    <scope>IDENTIFICATION</scope>
</reference>
<dbReference type="GO" id="GO:0002250">
    <property type="term" value="P:adaptive immune response"/>
    <property type="evidence" value="ECO:0007669"/>
    <property type="project" value="UniProtKB-KW"/>
</dbReference>
<evidence type="ECO:0000256" key="1">
    <source>
        <dbReference type="ARBA" id="ARBA00022729"/>
    </source>
</evidence>
<protein>
    <recommendedName>
        <fullName evidence="6">Ig-like domain-containing protein</fullName>
    </recommendedName>
</protein>
<dbReference type="InterPro" id="IPR013106">
    <property type="entry name" value="Ig_V-set"/>
</dbReference>
<evidence type="ECO:0000256" key="3">
    <source>
        <dbReference type="ARBA" id="ARBA00023170"/>
    </source>
</evidence>
<dbReference type="Proteomes" id="UP000472267">
    <property type="component" value="Chromosome 18"/>
</dbReference>
<evidence type="ECO:0000313" key="8">
    <source>
        <dbReference type="Proteomes" id="UP000472267"/>
    </source>
</evidence>
<dbReference type="AlphaFoldDB" id="A0A672HFF3"/>
<evidence type="ECO:0000256" key="4">
    <source>
        <dbReference type="ARBA" id="ARBA00023319"/>
    </source>
</evidence>
<sequence length="127" mass="13972">MGSLMDNVHLMASFSPLFPGLTAADTISPDRQEVSGREGQSVTLSCSYQTGSSGVYLFWYRHHSDLQAPQFILWKGAKSWSGEHIPDGRYGSQTTASSTTLKEAQLNSTDQLKGTLIGWFCSLVFNF</sequence>
<dbReference type="OMA" id="YCALRVT"/>
<accession>A0A672HFF3</accession>
<dbReference type="PANTHER" id="PTHR19367:SF18">
    <property type="entry name" value="T CELL RECEPTOR ALPHA VARIABLE 16"/>
    <property type="match status" value="1"/>
</dbReference>
<dbReference type="PANTHER" id="PTHR19367">
    <property type="entry name" value="T-CELL RECEPTOR ALPHA CHAIN V REGION"/>
    <property type="match status" value="1"/>
</dbReference>
<dbReference type="InterPro" id="IPR013783">
    <property type="entry name" value="Ig-like_fold"/>
</dbReference>
<evidence type="ECO:0000256" key="5">
    <source>
        <dbReference type="ARBA" id="ARBA00043266"/>
    </source>
</evidence>
<dbReference type="InterPro" id="IPR007110">
    <property type="entry name" value="Ig-like_dom"/>
</dbReference>
<organism evidence="7 8">
    <name type="scientific">Salarias fasciatus</name>
    <name type="common">Jewelled blenny</name>
    <name type="synonym">Blennius fasciatus</name>
    <dbReference type="NCBI Taxonomy" id="181472"/>
    <lineage>
        <taxon>Eukaryota</taxon>
        <taxon>Metazoa</taxon>
        <taxon>Chordata</taxon>
        <taxon>Craniata</taxon>
        <taxon>Vertebrata</taxon>
        <taxon>Euteleostomi</taxon>
        <taxon>Actinopterygii</taxon>
        <taxon>Neopterygii</taxon>
        <taxon>Teleostei</taxon>
        <taxon>Neoteleostei</taxon>
        <taxon>Acanthomorphata</taxon>
        <taxon>Ovalentaria</taxon>
        <taxon>Blenniimorphae</taxon>
        <taxon>Blenniiformes</taxon>
        <taxon>Blennioidei</taxon>
        <taxon>Blenniidae</taxon>
        <taxon>Salariinae</taxon>
        <taxon>Salarias</taxon>
    </lineage>
</organism>
<feature type="domain" description="Ig-like" evidence="6">
    <location>
        <begin position="19"/>
        <end position="61"/>
    </location>
</feature>
<keyword evidence="5" id="KW-0391">Immunity</keyword>
<evidence type="ECO:0000259" key="6">
    <source>
        <dbReference type="PROSITE" id="PS50835"/>
    </source>
</evidence>
<dbReference type="SUPFAM" id="SSF48726">
    <property type="entry name" value="Immunoglobulin"/>
    <property type="match status" value="1"/>
</dbReference>
<evidence type="ECO:0000256" key="2">
    <source>
        <dbReference type="ARBA" id="ARBA00023130"/>
    </source>
</evidence>